<evidence type="ECO:0000313" key="2">
    <source>
        <dbReference type="EMBL" id="KAI5077088.1"/>
    </source>
</evidence>
<protein>
    <submittedName>
        <fullName evidence="2">Uncharacterized protein</fullName>
    </submittedName>
</protein>
<dbReference type="GO" id="GO:0005778">
    <property type="term" value="C:peroxisomal membrane"/>
    <property type="evidence" value="ECO:0007669"/>
    <property type="project" value="TreeGrafter"/>
</dbReference>
<dbReference type="Proteomes" id="UP000886520">
    <property type="component" value="Chromosome 7"/>
</dbReference>
<dbReference type="AlphaFoldDB" id="A0A9D4V0L0"/>
<dbReference type="PANTHER" id="PTHR12774">
    <property type="entry name" value="PEROXISOMAL BIOGENESIS FACTOR 19"/>
    <property type="match status" value="1"/>
</dbReference>
<proteinExistence type="predicted"/>
<evidence type="ECO:0000256" key="1">
    <source>
        <dbReference type="SAM" id="MobiDB-lite"/>
    </source>
</evidence>
<dbReference type="GO" id="GO:0045046">
    <property type="term" value="P:protein import into peroxisome membrane"/>
    <property type="evidence" value="ECO:0007669"/>
    <property type="project" value="TreeGrafter"/>
</dbReference>
<reference evidence="2" key="1">
    <citation type="submission" date="2021-01" db="EMBL/GenBank/DDBJ databases">
        <title>Adiantum capillus-veneris genome.</title>
        <authorList>
            <person name="Fang Y."/>
            <person name="Liao Q."/>
        </authorList>
    </citation>
    <scope>NUCLEOTIDE SEQUENCE</scope>
    <source>
        <strain evidence="2">H3</strain>
        <tissue evidence="2">Leaf</tissue>
    </source>
</reference>
<keyword evidence="3" id="KW-1185">Reference proteome</keyword>
<dbReference type="OrthoDB" id="21292at2759"/>
<sequence>MAEHDDLDDILDSALDDFGAVDRGGSFNPRVSEETKTGQGLGLGLPALGPRGRRGGSIKAKSNGKTSSTSKTDEKTANGGHLSETLEELAQQTRQTLEGIEMKDQEAMTDKLVESIVKQFEELGSSEDMQAIMDTMMQQLLSKEVLHEPMKEFCEKYPNWLEVNKSSLSDEDFRRYSRQYEYIKELCCVYESTPNDFSRIVDIMQNMQTCGQPPDDLVQELGPGMDLKGDGLPFLSDFLKEGNQSAGANQNCSMM</sequence>
<name>A0A9D4V0L0_ADICA</name>
<dbReference type="EMBL" id="JABFUD020000007">
    <property type="protein sequence ID" value="KAI5077088.1"/>
    <property type="molecule type" value="Genomic_DNA"/>
</dbReference>
<feature type="region of interest" description="Disordered" evidence="1">
    <location>
        <begin position="17"/>
        <end position="83"/>
    </location>
</feature>
<feature type="compositionally biased region" description="Low complexity" evidence="1">
    <location>
        <begin position="59"/>
        <end position="70"/>
    </location>
</feature>
<dbReference type="GO" id="GO:0033328">
    <property type="term" value="F:peroxisome membrane targeting sequence binding"/>
    <property type="evidence" value="ECO:0007669"/>
    <property type="project" value="TreeGrafter"/>
</dbReference>
<dbReference type="Gene3D" id="1.20.120.900">
    <property type="entry name" value="Pex19, mPTS binding domain"/>
    <property type="match status" value="1"/>
</dbReference>
<gene>
    <name evidence="2" type="ORF">GOP47_0006912</name>
</gene>
<evidence type="ECO:0000313" key="3">
    <source>
        <dbReference type="Proteomes" id="UP000886520"/>
    </source>
</evidence>
<dbReference type="InterPro" id="IPR006708">
    <property type="entry name" value="Pex19"/>
</dbReference>
<comment type="caution">
    <text evidence="2">The sequence shown here is derived from an EMBL/GenBank/DDBJ whole genome shotgun (WGS) entry which is preliminary data.</text>
</comment>
<organism evidence="2 3">
    <name type="scientific">Adiantum capillus-veneris</name>
    <name type="common">Maidenhair fern</name>
    <dbReference type="NCBI Taxonomy" id="13818"/>
    <lineage>
        <taxon>Eukaryota</taxon>
        <taxon>Viridiplantae</taxon>
        <taxon>Streptophyta</taxon>
        <taxon>Embryophyta</taxon>
        <taxon>Tracheophyta</taxon>
        <taxon>Polypodiopsida</taxon>
        <taxon>Polypodiidae</taxon>
        <taxon>Polypodiales</taxon>
        <taxon>Pteridineae</taxon>
        <taxon>Pteridaceae</taxon>
        <taxon>Vittarioideae</taxon>
        <taxon>Adiantum</taxon>
    </lineage>
</organism>
<dbReference type="PANTHER" id="PTHR12774:SF2">
    <property type="entry name" value="PEROXISOMAL BIOGENESIS FACTOR 19"/>
    <property type="match status" value="1"/>
</dbReference>
<dbReference type="InterPro" id="IPR038322">
    <property type="entry name" value="Pex19_C_sf"/>
</dbReference>
<accession>A0A9D4V0L0</accession>
<dbReference type="Pfam" id="PF04614">
    <property type="entry name" value="Pex19"/>
    <property type="match status" value="1"/>
</dbReference>